<sequence>MKLSDVIKLYKIKEEDEIEIREKIEFEDIDINIGTRVLLSNGKRRRIVDLGLLSIAYKCNKNFVNDYLDLSYSLEDIHKKYNTYTELEFISLYCEKFIKDKDLLAVAEKIKTYILARENKLHGF</sequence>
<protein>
    <submittedName>
        <fullName evidence="1">Uncharacterized protein</fullName>
    </submittedName>
</protein>
<name>A0A2U9INI0_9CREN</name>
<dbReference type="EMBL" id="CP029288">
    <property type="protein sequence ID" value="AWR97565.1"/>
    <property type="molecule type" value="Genomic_DNA"/>
</dbReference>
<organism evidence="1 2">
    <name type="scientific">Acidianus sulfidivorans JP7</name>
    <dbReference type="NCBI Taxonomy" id="619593"/>
    <lineage>
        <taxon>Archaea</taxon>
        <taxon>Thermoproteota</taxon>
        <taxon>Thermoprotei</taxon>
        <taxon>Sulfolobales</taxon>
        <taxon>Sulfolobaceae</taxon>
        <taxon>Acidianus</taxon>
    </lineage>
</organism>
<evidence type="ECO:0000313" key="1">
    <source>
        <dbReference type="EMBL" id="AWR97565.1"/>
    </source>
</evidence>
<dbReference type="GeneID" id="36837978"/>
<reference evidence="1 2" key="1">
    <citation type="submission" date="2018-05" db="EMBL/GenBank/DDBJ databases">
        <title>Complete Genome Sequences of Extremely Thermoacidophilic, Metal-Mobilizing Type-Strain Members of the Archaeal Family Sulfolobaceae: Acidianus brierleyi DSM-1651T, Acidianus sulfidivorans DSM-18786T, Metallosphaera hakonensis DSM-7519T, and Metallosphaera prunae DSM-10039T.</title>
        <authorList>
            <person name="Counts J.A."/>
            <person name="Kelly R.M."/>
        </authorList>
    </citation>
    <scope>NUCLEOTIDE SEQUENCE [LARGE SCALE GENOMIC DNA]</scope>
    <source>
        <strain evidence="1 2">JP7</strain>
    </source>
</reference>
<dbReference type="Proteomes" id="UP000248410">
    <property type="component" value="Chromosome"/>
</dbReference>
<dbReference type="RefSeq" id="WP_110380455.1">
    <property type="nucleotide sequence ID" value="NZ_CP029288.2"/>
</dbReference>
<dbReference type="AlphaFoldDB" id="A0A2U9INI0"/>
<dbReference type="KEGG" id="asul:DFR86_08375"/>
<proteinExistence type="predicted"/>
<evidence type="ECO:0000313" key="2">
    <source>
        <dbReference type="Proteomes" id="UP000248410"/>
    </source>
</evidence>
<gene>
    <name evidence="1" type="ORF">DFR86_08375</name>
</gene>
<dbReference type="OrthoDB" id="34414at2157"/>
<accession>A0A2U9INI0</accession>
<keyword evidence="2" id="KW-1185">Reference proteome</keyword>